<comment type="caution">
    <text evidence="1">The sequence shown here is derived from an EMBL/GenBank/DDBJ whole genome shotgun (WGS) entry which is preliminary data.</text>
</comment>
<evidence type="ECO:0000313" key="1">
    <source>
        <dbReference type="EMBL" id="MDP9791662.1"/>
    </source>
</evidence>
<dbReference type="EMBL" id="JAUSRA010000001">
    <property type="protein sequence ID" value="MDP9791662.1"/>
    <property type="molecule type" value="Genomic_DNA"/>
</dbReference>
<dbReference type="RefSeq" id="WP_306826539.1">
    <property type="nucleotide sequence ID" value="NZ_JAUSRA010000001.1"/>
</dbReference>
<name>A0ABT9MJR4_9ACTN</name>
<sequence length="214" mass="22101">MAGYFGWEALRRCRTSRAAAVAIGERRPRRVGGAVTALEWPGAQVAAWAHWRVTGDPGLALAVLGRAVTRGPGAADLARLADLGPLAASRRDDVRALLAGPGGWSRVEAAHAWWRLTGDPAPAVPVLLDALRPILAGRQCAIGGAAIRCLGRIAAPAAGPALAEILARPARLTGPGAADPAYAYRSGPGVGRVLADEALVTDAVVARERILSRV</sequence>
<gene>
    <name evidence="1" type="ORF">J2S43_000174</name>
</gene>
<evidence type="ECO:0008006" key="3">
    <source>
        <dbReference type="Google" id="ProtNLM"/>
    </source>
</evidence>
<proteinExistence type="predicted"/>
<evidence type="ECO:0000313" key="2">
    <source>
        <dbReference type="Proteomes" id="UP001240984"/>
    </source>
</evidence>
<keyword evidence="2" id="KW-1185">Reference proteome</keyword>
<organism evidence="1 2">
    <name type="scientific">Catenuloplanes nepalensis</name>
    <dbReference type="NCBI Taxonomy" id="587533"/>
    <lineage>
        <taxon>Bacteria</taxon>
        <taxon>Bacillati</taxon>
        <taxon>Actinomycetota</taxon>
        <taxon>Actinomycetes</taxon>
        <taxon>Micromonosporales</taxon>
        <taxon>Micromonosporaceae</taxon>
        <taxon>Catenuloplanes</taxon>
    </lineage>
</organism>
<accession>A0ABT9MJR4</accession>
<reference evidence="1 2" key="1">
    <citation type="submission" date="2023-07" db="EMBL/GenBank/DDBJ databases">
        <title>Sequencing the genomes of 1000 actinobacteria strains.</title>
        <authorList>
            <person name="Klenk H.-P."/>
        </authorList>
    </citation>
    <scope>NUCLEOTIDE SEQUENCE [LARGE SCALE GENOMIC DNA]</scope>
    <source>
        <strain evidence="1 2">DSM 44710</strain>
    </source>
</reference>
<protein>
    <recommendedName>
        <fullName evidence="3">HEAT repeat domain-containing protein</fullName>
    </recommendedName>
</protein>
<dbReference type="Proteomes" id="UP001240984">
    <property type="component" value="Unassembled WGS sequence"/>
</dbReference>